<dbReference type="AlphaFoldDB" id="A0A1B6CDG1"/>
<dbReference type="InterPro" id="IPR036249">
    <property type="entry name" value="Thioredoxin-like_sf"/>
</dbReference>
<dbReference type="Pfam" id="PF10262">
    <property type="entry name" value="Rdx"/>
    <property type="match status" value="1"/>
</dbReference>
<evidence type="ECO:0000256" key="1">
    <source>
        <dbReference type="ARBA" id="ARBA00023284"/>
    </source>
</evidence>
<dbReference type="SUPFAM" id="SSF52833">
    <property type="entry name" value="Thioredoxin-like"/>
    <property type="match status" value="1"/>
</dbReference>
<protein>
    <submittedName>
        <fullName evidence="2">Uncharacterized protein</fullName>
    </submittedName>
</protein>
<name>A0A1B6CDG1_9HEMI</name>
<dbReference type="NCBIfam" id="TIGR02174">
    <property type="entry name" value="CXXU_selWTH"/>
    <property type="match status" value="1"/>
</dbReference>
<sequence length="105" mass="12078">MYQGNKFLALKACVYFFYSGSCGHFVKFQEMEKIILERVPETKVNGWEGRQASFEVEIDKTLVYSKLKTMAFPDFEEIADIVEDVANGHCVRKALKQQPINCSIM</sequence>
<reference evidence="2" key="1">
    <citation type="submission" date="2015-12" db="EMBL/GenBank/DDBJ databases">
        <title>De novo transcriptome assembly of four potential Pierce s Disease insect vectors from Arizona vineyards.</title>
        <authorList>
            <person name="Tassone E.E."/>
        </authorList>
    </citation>
    <scope>NUCLEOTIDE SEQUENCE</scope>
</reference>
<evidence type="ECO:0000313" key="2">
    <source>
        <dbReference type="EMBL" id="JAS11310.1"/>
    </source>
</evidence>
<keyword evidence="1" id="KW-0676">Redox-active center</keyword>
<dbReference type="Gene3D" id="3.40.30.10">
    <property type="entry name" value="Glutaredoxin"/>
    <property type="match status" value="1"/>
</dbReference>
<accession>A0A1B6CDG1</accession>
<gene>
    <name evidence="2" type="ORF">g.10481</name>
</gene>
<organism evidence="2">
    <name type="scientific">Clastoptera arizonana</name>
    <name type="common">Arizona spittle bug</name>
    <dbReference type="NCBI Taxonomy" id="38151"/>
    <lineage>
        <taxon>Eukaryota</taxon>
        <taxon>Metazoa</taxon>
        <taxon>Ecdysozoa</taxon>
        <taxon>Arthropoda</taxon>
        <taxon>Hexapoda</taxon>
        <taxon>Insecta</taxon>
        <taxon>Pterygota</taxon>
        <taxon>Neoptera</taxon>
        <taxon>Paraneoptera</taxon>
        <taxon>Hemiptera</taxon>
        <taxon>Auchenorrhyncha</taxon>
        <taxon>Cercopoidea</taxon>
        <taxon>Clastopteridae</taxon>
        <taxon>Clastoptera</taxon>
    </lineage>
</organism>
<dbReference type="InterPro" id="IPR011893">
    <property type="entry name" value="Selenoprotein_Rdx-typ"/>
</dbReference>
<dbReference type="EMBL" id="GEDC01025988">
    <property type="protein sequence ID" value="JAS11310.1"/>
    <property type="molecule type" value="Transcribed_RNA"/>
</dbReference>
<proteinExistence type="predicted"/>